<sequence>MYYFPRDSPNPAQDTHNPAHDLAIQYKGDYAMLLRPFAAALRRPLSSSRVFRSFRSLDGSPLTPSVITTAAAAASAASYPECSHQLTVLEHAIRQRRPSLALYHLEQLQSPPSYQLLQKVAVLLARQRRNPSHALRAFELLCGVYRTIGVKPDDDTNLASIYVMDACVHFQMLDAAIELYDETVNQGVMLDLPAYNGLLTALIEAERLEEAMEILKELVNGRGVCPNEQTLLPVLVELIKNREYESAMEIMKKAQNRGVEFSSDTFHPLLSLTEKDTASTDALVKFLTFIEDVWDEYKAFVDYDSEEDDDVGNS</sequence>
<name>A0AAV1UT67_9STRA</name>
<dbReference type="PANTHER" id="PTHR47447:SF17">
    <property type="entry name" value="OS12G0638900 PROTEIN"/>
    <property type="match status" value="1"/>
</dbReference>
<feature type="domain" description="PROP1-like PPR" evidence="3">
    <location>
        <begin position="163"/>
        <end position="271"/>
    </location>
</feature>
<protein>
    <recommendedName>
        <fullName evidence="3">PROP1-like PPR domain-containing protein</fullName>
    </recommendedName>
</protein>
<gene>
    <name evidence="4" type="ORF">PM001_LOCUS21598</name>
</gene>
<evidence type="ECO:0000259" key="3">
    <source>
        <dbReference type="Pfam" id="PF17177"/>
    </source>
</evidence>
<dbReference type="AlphaFoldDB" id="A0AAV1UT67"/>
<dbReference type="PANTHER" id="PTHR47447">
    <property type="entry name" value="OS03G0856100 PROTEIN"/>
    <property type="match status" value="1"/>
</dbReference>
<accession>A0AAV1UT67</accession>
<dbReference type="EMBL" id="CAKLBY020000224">
    <property type="protein sequence ID" value="CAK7936448.1"/>
    <property type="molecule type" value="Genomic_DNA"/>
</dbReference>
<feature type="repeat" description="PPR" evidence="2">
    <location>
        <begin position="191"/>
        <end position="226"/>
    </location>
</feature>
<reference evidence="4" key="1">
    <citation type="submission" date="2024-01" db="EMBL/GenBank/DDBJ databases">
        <authorList>
            <person name="Webb A."/>
        </authorList>
    </citation>
    <scope>NUCLEOTIDE SEQUENCE</scope>
    <source>
        <strain evidence="4">Pm1</strain>
    </source>
</reference>
<dbReference type="InterPro" id="IPR011990">
    <property type="entry name" value="TPR-like_helical_dom_sf"/>
</dbReference>
<evidence type="ECO:0000256" key="1">
    <source>
        <dbReference type="ARBA" id="ARBA00022737"/>
    </source>
</evidence>
<evidence type="ECO:0000313" key="5">
    <source>
        <dbReference type="Proteomes" id="UP001162060"/>
    </source>
</evidence>
<evidence type="ECO:0000256" key="2">
    <source>
        <dbReference type="PROSITE-ProRule" id="PRU00708"/>
    </source>
</evidence>
<dbReference type="NCBIfam" id="TIGR00756">
    <property type="entry name" value="PPR"/>
    <property type="match status" value="1"/>
</dbReference>
<organism evidence="4 5">
    <name type="scientific">Peronospora matthiolae</name>
    <dbReference type="NCBI Taxonomy" id="2874970"/>
    <lineage>
        <taxon>Eukaryota</taxon>
        <taxon>Sar</taxon>
        <taxon>Stramenopiles</taxon>
        <taxon>Oomycota</taxon>
        <taxon>Peronosporomycetes</taxon>
        <taxon>Peronosporales</taxon>
        <taxon>Peronosporaceae</taxon>
        <taxon>Peronospora</taxon>
    </lineage>
</organism>
<dbReference type="Proteomes" id="UP001162060">
    <property type="component" value="Unassembled WGS sequence"/>
</dbReference>
<dbReference type="PROSITE" id="PS51375">
    <property type="entry name" value="PPR"/>
    <property type="match status" value="1"/>
</dbReference>
<keyword evidence="1" id="KW-0677">Repeat</keyword>
<dbReference type="Gene3D" id="1.25.40.10">
    <property type="entry name" value="Tetratricopeptide repeat domain"/>
    <property type="match status" value="1"/>
</dbReference>
<dbReference type="InterPro" id="IPR002885">
    <property type="entry name" value="PPR_rpt"/>
</dbReference>
<dbReference type="InterPro" id="IPR033443">
    <property type="entry name" value="PROP1-like_PPR_dom"/>
</dbReference>
<evidence type="ECO:0000313" key="4">
    <source>
        <dbReference type="EMBL" id="CAK7936448.1"/>
    </source>
</evidence>
<proteinExistence type="predicted"/>
<dbReference type="Pfam" id="PF17177">
    <property type="entry name" value="PPR_long"/>
    <property type="match status" value="1"/>
</dbReference>
<comment type="caution">
    <text evidence="4">The sequence shown here is derived from an EMBL/GenBank/DDBJ whole genome shotgun (WGS) entry which is preliminary data.</text>
</comment>